<name>A0ABP8L6P6_9BACT</name>
<dbReference type="PRINTS" id="PR00793">
    <property type="entry name" value="PROAMNOPTASE"/>
</dbReference>
<evidence type="ECO:0000256" key="2">
    <source>
        <dbReference type="ARBA" id="ARBA00022801"/>
    </source>
</evidence>
<evidence type="ECO:0000256" key="3">
    <source>
        <dbReference type="SAM" id="SignalP"/>
    </source>
</evidence>
<evidence type="ECO:0000259" key="4">
    <source>
        <dbReference type="Pfam" id="PF00561"/>
    </source>
</evidence>
<keyword evidence="6" id="KW-1185">Reference proteome</keyword>
<feature type="signal peptide" evidence="3">
    <location>
        <begin position="1"/>
        <end position="22"/>
    </location>
</feature>
<sequence>MKKIPFTLLLLTLLLVPLASKAVHKNFYFTTSDGVQLYVRVAGEGKPCLFIHGGPGSWTKYFYALGGDVVEQDMTMVYVDQRGCGRSSSPRNNDYSLARVVQDFEELRAHLGYDKWLLMPHSFGGTIATEYAYTKPERVSATIYINSTLNLEEAKHNSINNAARIMGVPVSDILKPGVSLTDAFNGVMYSLNQKDLMYKMMYRDKAMFQAMAAVMDTTLNWHFGSNVWNYKEYEQDFTLKSAAIKMPVLVFSGKYDYSVGPEHYKTFRFPNATYHQLETGHCPYQEQPEQFRQHIRSFLAKLE</sequence>
<organism evidence="5 6">
    <name type="scientific">Pontibacter saemangeumensis</name>
    <dbReference type="NCBI Taxonomy" id="1084525"/>
    <lineage>
        <taxon>Bacteria</taxon>
        <taxon>Pseudomonadati</taxon>
        <taxon>Bacteroidota</taxon>
        <taxon>Cytophagia</taxon>
        <taxon>Cytophagales</taxon>
        <taxon>Hymenobacteraceae</taxon>
        <taxon>Pontibacter</taxon>
    </lineage>
</organism>
<dbReference type="PANTHER" id="PTHR43798:SF33">
    <property type="entry name" value="HYDROLASE, PUTATIVE (AFU_ORTHOLOGUE AFUA_2G14860)-RELATED"/>
    <property type="match status" value="1"/>
</dbReference>
<dbReference type="EMBL" id="BAABHC010000001">
    <property type="protein sequence ID" value="GAA4422733.1"/>
    <property type="molecule type" value="Genomic_DNA"/>
</dbReference>
<proteinExistence type="inferred from homology"/>
<dbReference type="RefSeq" id="WP_345156131.1">
    <property type="nucleotide sequence ID" value="NZ_BAABHC010000001.1"/>
</dbReference>
<gene>
    <name evidence="5" type="ORF">GCM10023188_00660</name>
</gene>
<evidence type="ECO:0000313" key="6">
    <source>
        <dbReference type="Proteomes" id="UP001500552"/>
    </source>
</evidence>
<feature type="domain" description="AB hydrolase-1" evidence="4">
    <location>
        <begin position="49"/>
        <end position="284"/>
    </location>
</feature>
<keyword evidence="3" id="KW-0732">Signal</keyword>
<dbReference type="GO" id="GO:0016787">
    <property type="term" value="F:hydrolase activity"/>
    <property type="evidence" value="ECO:0007669"/>
    <property type="project" value="UniProtKB-KW"/>
</dbReference>
<reference evidence="6" key="1">
    <citation type="journal article" date="2019" name="Int. J. Syst. Evol. Microbiol.">
        <title>The Global Catalogue of Microorganisms (GCM) 10K type strain sequencing project: providing services to taxonomists for standard genome sequencing and annotation.</title>
        <authorList>
            <consortium name="The Broad Institute Genomics Platform"/>
            <consortium name="The Broad Institute Genome Sequencing Center for Infectious Disease"/>
            <person name="Wu L."/>
            <person name="Ma J."/>
        </authorList>
    </citation>
    <scope>NUCLEOTIDE SEQUENCE [LARGE SCALE GENOMIC DNA]</scope>
    <source>
        <strain evidence="6">JCM 17926</strain>
    </source>
</reference>
<dbReference type="InterPro" id="IPR050266">
    <property type="entry name" value="AB_hydrolase_sf"/>
</dbReference>
<dbReference type="InterPro" id="IPR000073">
    <property type="entry name" value="AB_hydrolase_1"/>
</dbReference>
<comment type="similarity">
    <text evidence="1">Belongs to the peptidase S33 family.</text>
</comment>
<dbReference type="Proteomes" id="UP001500552">
    <property type="component" value="Unassembled WGS sequence"/>
</dbReference>
<evidence type="ECO:0000256" key="1">
    <source>
        <dbReference type="ARBA" id="ARBA00010088"/>
    </source>
</evidence>
<dbReference type="PANTHER" id="PTHR43798">
    <property type="entry name" value="MONOACYLGLYCEROL LIPASE"/>
    <property type="match status" value="1"/>
</dbReference>
<accession>A0ABP8L6P6</accession>
<dbReference type="InterPro" id="IPR029058">
    <property type="entry name" value="AB_hydrolase_fold"/>
</dbReference>
<dbReference type="InterPro" id="IPR002410">
    <property type="entry name" value="Peptidase_S33"/>
</dbReference>
<dbReference type="SUPFAM" id="SSF53474">
    <property type="entry name" value="alpha/beta-Hydrolases"/>
    <property type="match status" value="1"/>
</dbReference>
<feature type="chain" id="PRO_5045362142" evidence="3">
    <location>
        <begin position="23"/>
        <end position="303"/>
    </location>
</feature>
<protein>
    <submittedName>
        <fullName evidence="5">Alpha/beta hydrolase</fullName>
    </submittedName>
</protein>
<comment type="caution">
    <text evidence="5">The sequence shown here is derived from an EMBL/GenBank/DDBJ whole genome shotgun (WGS) entry which is preliminary data.</text>
</comment>
<dbReference type="Pfam" id="PF00561">
    <property type="entry name" value="Abhydrolase_1"/>
    <property type="match status" value="1"/>
</dbReference>
<keyword evidence="2 5" id="KW-0378">Hydrolase</keyword>
<dbReference type="Gene3D" id="3.40.50.1820">
    <property type="entry name" value="alpha/beta hydrolase"/>
    <property type="match status" value="1"/>
</dbReference>
<evidence type="ECO:0000313" key="5">
    <source>
        <dbReference type="EMBL" id="GAA4422733.1"/>
    </source>
</evidence>